<reference evidence="5 6" key="1">
    <citation type="submission" date="2022-04" db="EMBL/GenBank/DDBJ databases">
        <title>Proposal of a three novel species of Scandinavium, Scandinavium hiltneri, Scandinavium manionii, Scandinavium tedordense.</title>
        <authorList>
            <person name="Maddock D.W."/>
            <person name="Brady C.L."/>
            <person name="Denman S."/>
            <person name="Arnold D."/>
        </authorList>
    </citation>
    <scope>NUCLEOTIDE SEQUENCE [LARGE SCALE GENOMIC DNA]</scope>
    <source>
        <strain evidence="5 6">H11S7</strain>
    </source>
</reference>
<gene>
    <name evidence="5" type="ORF">MUU47_18835</name>
</gene>
<dbReference type="Proteomes" id="UP001205357">
    <property type="component" value="Unassembled WGS sequence"/>
</dbReference>
<name>A0ABT2E5I3_9ENTR</name>
<keyword evidence="6" id="KW-1185">Reference proteome</keyword>
<keyword evidence="2" id="KW-0378">Hydrolase</keyword>
<comment type="caution">
    <text evidence="5">The sequence shown here is derived from an EMBL/GenBank/DDBJ whole genome shotgun (WGS) entry which is preliminary data.</text>
</comment>
<evidence type="ECO:0000256" key="2">
    <source>
        <dbReference type="ARBA" id="ARBA00022801"/>
    </source>
</evidence>
<organism evidence="5 6">
    <name type="scientific">Scandinavium hiltneri</name>
    <dbReference type="NCBI Taxonomy" id="2926519"/>
    <lineage>
        <taxon>Bacteria</taxon>
        <taxon>Pseudomonadati</taxon>
        <taxon>Pseudomonadota</taxon>
        <taxon>Gammaproteobacteria</taxon>
        <taxon>Enterobacterales</taxon>
        <taxon>Enterobacteriaceae</taxon>
        <taxon>Scandinavium</taxon>
    </lineage>
</organism>
<feature type="domain" description="Peptidase C58 YopT-type" evidence="4">
    <location>
        <begin position="21"/>
        <end position="164"/>
    </location>
</feature>
<dbReference type="Gene3D" id="3.90.70.20">
    <property type="match status" value="1"/>
</dbReference>
<sequence>MKKIAFSQGAYIDSHKKFAGIPGLCVGLSIVWLDSKVKNRVFNEYVEREKIQSRVLGIQTNGDALDDMEGFFKAWSQERGCKLIEGNIHVREHLSYSALLIEILRDIVAPTSSNIIYGILSVGHNCSGHCMAWVNNNGRYEFFDANAGIYSEMNSSDFFVHVNGHLKKYYPEDNSSAYVIKMGPK</sequence>
<evidence type="ECO:0000313" key="5">
    <source>
        <dbReference type="EMBL" id="MCS2163139.1"/>
    </source>
</evidence>
<keyword evidence="3" id="KW-0788">Thiol protease</keyword>
<evidence type="ECO:0000256" key="1">
    <source>
        <dbReference type="ARBA" id="ARBA00022670"/>
    </source>
</evidence>
<protein>
    <submittedName>
        <fullName evidence="5">C58 family peptidase</fullName>
    </submittedName>
</protein>
<keyword evidence="1" id="KW-0645">Protease</keyword>
<evidence type="ECO:0000259" key="4">
    <source>
        <dbReference type="Pfam" id="PF03543"/>
    </source>
</evidence>
<dbReference type="EMBL" id="JALIGE010000076">
    <property type="protein sequence ID" value="MCS2163139.1"/>
    <property type="molecule type" value="Genomic_DNA"/>
</dbReference>
<evidence type="ECO:0000313" key="6">
    <source>
        <dbReference type="Proteomes" id="UP001205357"/>
    </source>
</evidence>
<accession>A0ABT2E5I3</accession>
<dbReference type="Pfam" id="PF03543">
    <property type="entry name" value="Peptidase_C58"/>
    <property type="match status" value="1"/>
</dbReference>
<dbReference type="InterPro" id="IPR006473">
    <property type="entry name" value="Peptidase_C58_Yopt"/>
</dbReference>
<evidence type="ECO:0000256" key="3">
    <source>
        <dbReference type="ARBA" id="ARBA00022807"/>
    </source>
</evidence>
<dbReference type="RefSeq" id="WP_258989684.1">
    <property type="nucleotide sequence ID" value="NZ_JALIGE010000076.1"/>
</dbReference>
<proteinExistence type="predicted"/>